<organism evidence="2 3">
    <name type="scientific">Thalassiosira pseudonana</name>
    <name type="common">Marine diatom</name>
    <name type="synonym">Cyclotella nana</name>
    <dbReference type="NCBI Taxonomy" id="35128"/>
    <lineage>
        <taxon>Eukaryota</taxon>
        <taxon>Sar</taxon>
        <taxon>Stramenopiles</taxon>
        <taxon>Ochrophyta</taxon>
        <taxon>Bacillariophyta</taxon>
        <taxon>Coscinodiscophyceae</taxon>
        <taxon>Thalassiosirophycidae</taxon>
        <taxon>Thalassiosirales</taxon>
        <taxon>Thalassiosiraceae</taxon>
        <taxon>Thalassiosira</taxon>
    </lineage>
</organism>
<sequence length="303" mass="34271">MMMVHLLRPSARALFSVPHIATAIRSISILPSYCVQLSQHRQQSGEAVSSRSNNTCLQSHQRRTYASKSPGSDPLELLRKSSENRQLCDEFGLRKKDVHWTFGISTSGDTLEGPPQLRTIDFQRVTPSGIDFIRKRGKGAASLTSSGKAASILCSFGKYRVGEKLEQWVAEGQCEQINLVGEGVEERDLLKVIPSRSVVELVASMIVKEEDGKALEDDHTSMDKESHYMEVVQKTRNRLESGELTNEEIDRSVVAVRFVPYRMERYIGGPDQVMWERWEWKRASGECPEGTSLWNEPKRLLPY</sequence>
<keyword evidence="3" id="KW-1185">Reference proteome</keyword>
<proteinExistence type="predicted"/>
<dbReference type="Proteomes" id="UP000001449">
    <property type="component" value="Chromosome 14"/>
</dbReference>
<reference evidence="2 3" key="2">
    <citation type="journal article" date="2008" name="Nature">
        <title>The Phaeodactylum genome reveals the evolutionary history of diatom genomes.</title>
        <authorList>
            <person name="Bowler C."/>
            <person name="Allen A.E."/>
            <person name="Badger J.H."/>
            <person name="Grimwood J."/>
            <person name="Jabbari K."/>
            <person name="Kuo A."/>
            <person name="Maheswari U."/>
            <person name="Martens C."/>
            <person name="Maumus F."/>
            <person name="Otillar R.P."/>
            <person name="Rayko E."/>
            <person name="Salamov A."/>
            <person name="Vandepoele K."/>
            <person name="Beszteri B."/>
            <person name="Gruber A."/>
            <person name="Heijde M."/>
            <person name="Katinka M."/>
            <person name="Mock T."/>
            <person name="Valentin K."/>
            <person name="Verret F."/>
            <person name="Berges J.A."/>
            <person name="Brownlee C."/>
            <person name="Cadoret J.P."/>
            <person name="Chiovitti A."/>
            <person name="Choi C.J."/>
            <person name="Coesel S."/>
            <person name="De Martino A."/>
            <person name="Detter J.C."/>
            <person name="Durkin C."/>
            <person name="Falciatore A."/>
            <person name="Fournet J."/>
            <person name="Haruta M."/>
            <person name="Huysman M.J."/>
            <person name="Jenkins B.D."/>
            <person name="Jiroutova K."/>
            <person name="Jorgensen R.E."/>
            <person name="Joubert Y."/>
            <person name="Kaplan A."/>
            <person name="Kroger N."/>
            <person name="Kroth P.G."/>
            <person name="La Roche J."/>
            <person name="Lindquist E."/>
            <person name="Lommer M."/>
            <person name="Martin-Jezequel V."/>
            <person name="Lopez P.J."/>
            <person name="Lucas S."/>
            <person name="Mangogna M."/>
            <person name="McGinnis K."/>
            <person name="Medlin L.K."/>
            <person name="Montsant A."/>
            <person name="Oudot-Le Secq M.P."/>
            <person name="Napoli C."/>
            <person name="Obornik M."/>
            <person name="Parker M.S."/>
            <person name="Petit J.L."/>
            <person name="Porcel B.M."/>
            <person name="Poulsen N."/>
            <person name="Robison M."/>
            <person name="Rychlewski L."/>
            <person name="Rynearson T.A."/>
            <person name="Schmutz J."/>
            <person name="Shapiro H."/>
            <person name="Siaut M."/>
            <person name="Stanley M."/>
            <person name="Sussman M.R."/>
            <person name="Taylor A.R."/>
            <person name="Vardi A."/>
            <person name="von Dassow P."/>
            <person name="Vyverman W."/>
            <person name="Willis A."/>
            <person name="Wyrwicz L.S."/>
            <person name="Rokhsar D.S."/>
            <person name="Weissenbach J."/>
            <person name="Armbrust E.V."/>
            <person name="Green B.R."/>
            <person name="Van de Peer Y."/>
            <person name="Grigoriev I.V."/>
        </authorList>
    </citation>
    <scope>NUCLEOTIDE SEQUENCE [LARGE SCALE GENOMIC DNA]</scope>
    <source>
        <strain evidence="2 3">CCMP1335</strain>
    </source>
</reference>
<dbReference type="AlphaFoldDB" id="B8CC95"/>
<evidence type="ECO:0000256" key="1">
    <source>
        <dbReference type="SAM" id="MobiDB-lite"/>
    </source>
</evidence>
<dbReference type="PaxDb" id="35128-Thaps9776"/>
<reference evidence="2 3" key="1">
    <citation type="journal article" date="2004" name="Science">
        <title>The genome of the diatom Thalassiosira pseudonana: ecology, evolution, and metabolism.</title>
        <authorList>
            <person name="Armbrust E.V."/>
            <person name="Berges J.A."/>
            <person name="Bowler C."/>
            <person name="Green B.R."/>
            <person name="Martinez D."/>
            <person name="Putnam N.H."/>
            <person name="Zhou S."/>
            <person name="Allen A.E."/>
            <person name="Apt K.E."/>
            <person name="Bechner M."/>
            <person name="Brzezinski M.A."/>
            <person name="Chaal B.K."/>
            <person name="Chiovitti A."/>
            <person name="Davis A.K."/>
            <person name="Demarest M.S."/>
            <person name="Detter J.C."/>
            <person name="Glavina T."/>
            <person name="Goodstein D."/>
            <person name="Hadi M.Z."/>
            <person name="Hellsten U."/>
            <person name="Hildebrand M."/>
            <person name="Jenkins B.D."/>
            <person name="Jurka J."/>
            <person name="Kapitonov V.V."/>
            <person name="Kroger N."/>
            <person name="Lau W.W."/>
            <person name="Lane T.W."/>
            <person name="Larimer F.W."/>
            <person name="Lippmeier J.C."/>
            <person name="Lucas S."/>
            <person name="Medina M."/>
            <person name="Montsant A."/>
            <person name="Obornik M."/>
            <person name="Parker M.S."/>
            <person name="Palenik B."/>
            <person name="Pazour G.J."/>
            <person name="Richardson P.M."/>
            <person name="Rynearson T.A."/>
            <person name="Saito M.A."/>
            <person name="Schwartz D.C."/>
            <person name="Thamatrakoln K."/>
            <person name="Valentin K."/>
            <person name="Vardi A."/>
            <person name="Wilkerson F.P."/>
            <person name="Rokhsar D.S."/>
        </authorList>
    </citation>
    <scope>NUCLEOTIDE SEQUENCE [LARGE SCALE GENOMIC DNA]</scope>
    <source>
        <strain evidence="2 3">CCMP1335</strain>
    </source>
</reference>
<dbReference type="GeneID" id="7450866"/>
<feature type="region of interest" description="Disordered" evidence="1">
    <location>
        <begin position="45"/>
        <end position="74"/>
    </location>
</feature>
<name>B8CC95_THAPS</name>
<feature type="compositionally biased region" description="Polar residues" evidence="1">
    <location>
        <begin position="45"/>
        <end position="59"/>
    </location>
</feature>
<dbReference type="eggNOG" id="ENOG502SQRK">
    <property type="taxonomic scope" value="Eukaryota"/>
</dbReference>
<dbReference type="InParanoid" id="B8CC95"/>
<protein>
    <submittedName>
        <fullName evidence="2">Uncharacterized protein</fullName>
    </submittedName>
</protein>
<dbReference type="EMBL" id="CM000649">
    <property type="protein sequence ID" value="EED88729.1"/>
    <property type="molecule type" value="Genomic_DNA"/>
</dbReference>
<dbReference type="HOGENOM" id="CLU_1006330_0_0_1"/>
<dbReference type="OMA" id="CIRAFRF"/>
<dbReference type="RefSeq" id="XP_002293720.1">
    <property type="nucleotide sequence ID" value="XM_002293684.1"/>
</dbReference>
<accession>B8CC95</accession>
<gene>
    <name evidence="2" type="ORF">THAPSDRAFT_9776</name>
</gene>
<evidence type="ECO:0000313" key="2">
    <source>
        <dbReference type="EMBL" id="EED88729.1"/>
    </source>
</evidence>
<dbReference type="KEGG" id="tps:THAPSDRAFT_9776"/>
<evidence type="ECO:0000313" key="3">
    <source>
        <dbReference type="Proteomes" id="UP000001449"/>
    </source>
</evidence>